<evidence type="ECO:0000259" key="2">
    <source>
        <dbReference type="Pfam" id="PF13966"/>
    </source>
</evidence>
<dbReference type="EMBL" id="JAUIZM010000009">
    <property type="protein sequence ID" value="KAK1365079.1"/>
    <property type="molecule type" value="Genomic_DNA"/>
</dbReference>
<organism evidence="3 4">
    <name type="scientific">Heracleum sosnowskyi</name>
    <dbReference type="NCBI Taxonomy" id="360622"/>
    <lineage>
        <taxon>Eukaryota</taxon>
        <taxon>Viridiplantae</taxon>
        <taxon>Streptophyta</taxon>
        <taxon>Embryophyta</taxon>
        <taxon>Tracheophyta</taxon>
        <taxon>Spermatophyta</taxon>
        <taxon>Magnoliopsida</taxon>
        <taxon>eudicotyledons</taxon>
        <taxon>Gunneridae</taxon>
        <taxon>Pentapetalae</taxon>
        <taxon>asterids</taxon>
        <taxon>campanulids</taxon>
        <taxon>Apiales</taxon>
        <taxon>Apiaceae</taxon>
        <taxon>Apioideae</taxon>
        <taxon>apioid superclade</taxon>
        <taxon>Tordylieae</taxon>
        <taxon>Tordyliinae</taxon>
        <taxon>Heracleum</taxon>
    </lineage>
</organism>
<protein>
    <recommendedName>
        <fullName evidence="2">Reverse transcriptase zinc-binding domain-containing protein</fullName>
    </recommendedName>
</protein>
<feature type="compositionally biased region" description="Acidic residues" evidence="1">
    <location>
        <begin position="319"/>
        <end position="334"/>
    </location>
</feature>
<sequence length="367" mass="42584">MLKSTVFFRNCKQNLINWFDATYHIPHGSIAHQHITYKIGNGLHISLWFDLWWNGSCLALNQRDHVIAQFGLPANATVNTLISSGRWILPQPNLRHHHVQHRLSNWLKHFDNPVFNLNTQDAILWNGVPFKKLKIRHIWDSTRFKLPHVPWFSSVWHKLAISRYAHHQWILCWNRLPTLQRLASFGLVTIQHCYLCVGGLECSSHFFVSCIYSSFVLGLLAQKLRLPIQARSWIDLMLDLCTIPDPISKALALLVAQVYCYHLWRERNARAHGKGCLGPRKLFDGIIIDMENIDDELIISNVIYNLSGIEDFNSYHEIDSDESSDDERDNDDTDGSYSTSTNNDERDDISDETNIEGHIRTTRWFTT</sequence>
<evidence type="ECO:0000313" key="3">
    <source>
        <dbReference type="EMBL" id="KAK1365079.1"/>
    </source>
</evidence>
<name>A0AAD8HDB8_9APIA</name>
<dbReference type="Proteomes" id="UP001237642">
    <property type="component" value="Unassembled WGS sequence"/>
</dbReference>
<dbReference type="InterPro" id="IPR026960">
    <property type="entry name" value="RVT-Znf"/>
</dbReference>
<proteinExistence type="predicted"/>
<evidence type="ECO:0000256" key="1">
    <source>
        <dbReference type="SAM" id="MobiDB-lite"/>
    </source>
</evidence>
<feature type="domain" description="Reverse transcriptase zinc-binding" evidence="2">
    <location>
        <begin position="135"/>
        <end position="214"/>
    </location>
</feature>
<dbReference type="AlphaFoldDB" id="A0AAD8HDB8"/>
<keyword evidence="4" id="KW-1185">Reference proteome</keyword>
<accession>A0AAD8HDB8</accession>
<comment type="caution">
    <text evidence="3">The sequence shown here is derived from an EMBL/GenBank/DDBJ whole genome shotgun (WGS) entry which is preliminary data.</text>
</comment>
<dbReference type="Pfam" id="PF13966">
    <property type="entry name" value="zf-RVT"/>
    <property type="match status" value="1"/>
</dbReference>
<evidence type="ECO:0000313" key="4">
    <source>
        <dbReference type="Proteomes" id="UP001237642"/>
    </source>
</evidence>
<feature type="region of interest" description="Disordered" evidence="1">
    <location>
        <begin position="317"/>
        <end position="353"/>
    </location>
</feature>
<reference evidence="3" key="1">
    <citation type="submission" date="2023-02" db="EMBL/GenBank/DDBJ databases">
        <title>Genome of toxic invasive species Heracleum sosnowskyi carries increased number of genes despite the absence of recent whole-genome duplications.</title>
        <authorList>
            <person name="Schelkunov M."/>
            <person name="Shtratnikova V."/>
            <person name="Makarenko M."/>
            <person name="Klepikova A."/>
            <person name="Omelchenko D."/>
            <person name="Novikova G."/>
            <person name="Obukhova E."/>
            <person name="Bogdanov V."/>
            <person name="Penin A."/>
            <person name="Logacheva M."/>
        </authorList>
    </citation>
    <scope>NUCLEOTIDE SEQUENCE</scope>
    <source>
        <strain evidence="3">Hsosn_3</strain>
        <tissue evidence="3">Leaf</tissue>
    </source>
</reference>
<gene>
    <name evidence="3" type="ORF">POM88_040640</name>
</gene>
<reference evidence="3" key="2">
    <citation type="submission" date="2023-05" db="EMBL/GenBank/DDBJ databases">
        <authorList>
            <person name="Schelkunov M.I."/>
        </authorList>
    </citation>
    <scope>NUCLEOTIDE SEQUENCE</scope>
    <source>
        <strain evidence="3">Hsosn_3</strain>
        <tissue evidence="3">Leaf</tissue>
    </source>
</reference>